<dbReference type="Ensembl" id="ENSELUT00000017610.3">
    <property type="protein sequence ID" value="ENSELUP00000001299.2"/>
    <property type="gene ID" value="ENSELUG00000002809.3"/>
</dbReference>
<organism evidence="1 2">
    <name type="scientific">Esox lucius</name>
    <name type="common">Northern pike</name>
    <dbReference type="NCBI Taxonomy" id="8010"/>
    <lineage>
        <taxon>Eukaryota</taxon>
        <taxon>Metazoa</taxon>
        <taxon>Chordata</taxon>
        <taxon>Craniata</taxon>
        <taxon>Vertebrata</taxon>
        <taxon>Euteleostomi</taxon>
        <taxon>Actinopterygii</taxon>
        <taxon>Neopterygii</taxon>
        <taxon>Teleostei</taxon>
        <taxon>Protacanthopterygii</taxon>
        <taxon>Esociformes</taxon>
        <taxon>Esocidae</taxon>
        <taxon>Esox</taxon>
    </lineage>
</organism>
<dbReference type="Bgee" id="ENSELUG00000002809">
    <property type="expression patterns" value="Expressed in pharyngeal gill"/>
</dbReference>
<dbReference type="OMA" id="VWCIANT"/>
<evidence type="ECO:0000313" key="1">
    <source>
        <dbReference type="Ensembl" id="ENSELUP00000001299.2"/>
    </source>
</evidence>
<protein>
    <recommendedName>
        <fullName evidence="3">Transposase Tc1-like domain-containing protein</fullName>
    </recommendedName>
</protein>
<reference evidence="1" key="2">
    <citation type="submission" date="2020-02" db="EMBL/GenBank/DDBJ databases">
        <title>Esox lucius (northern pike) genome, fEsoLuc1, primary haplotype.</title>
        <authorList>
            <person name="Myers G."/>
            <person name="Karagic N."/>
            <person name="Meyer A."/>
            <person name="Pippel M."/>
            <person name="Reichard M."/>
            <person name="Winkler S."/>
            <person name="Tracey A."/>
            <person name="Sims Y."/>
            <person name="Howe K."/>
            <person name="Rhie A."/>
            <person name="Formenti G."/>
            <person name="Durbin R."/>
            <person name="Fedrigo O."/>
            <person name="Jarvis E.D."/>
        </authorList>
    </citation>
    <scope>NUCLEOTIDE SEQUENCE [LARGE SCALE GENOMIC DNA]</scope>
</reference>
<dbReference type="STRING" id="8010.ENSELUP00000001299"/>
<name>A0A3P8X9Q4_ESOLU</name>
<proteinExistence type="predicted"/>
<dbReference type="InterPro" id="IPR036397">
    <property type="entry name" value="RNaseH_sf"/>
</dbReference>
<accession>A0A3P8X9Q4</accession>
<evidence type="ECO:0008006" key="3">
    <source>
        <dbReference type="Google" id="ProtNLM"/>
    </source>
</evidence>
<reference evidence="2" key="1">
    <citation type="journal article" date="2014" name="PLoS ONE">
        <title>The genome and linkage map of the northern pike (Esox lucius): conserved synteny revealed between the salmonid sister group and the Neoteleostei.</title>
        <authorList>
            <person name="Rondeau E.B."/>
            <person name="Minkley D.R."/>
            <person name="Leong J.S."/>
            <person name="Messmer A.M."/>
            <person name="Jantzen J.R."/>
            <person name="von Schalburg K.R."/>
            <person name="Lemon C."/>
            <person name="Bird N.H."/>
            <person name="Koop B.F."/>
        </authorList>
    </citation>
    <scope>NUCLEOTIDE SEQUENCE</scope>
</reference>
<dbReference type="Gene3D" id="3.30.420.10">
    <property type="entry name" value="Ribonuclease H-like superfamily/Ribonuclease H"/>
    <property type="match status" value="1"/>
</dbReference>
<dbReference type="InParanoid" id="A0A3P8X9Q4"/>
<reference evidence="1" key="4">
    <citation type="submission" date="2025-09" db="UniProtKB">
        <authorList>
            <consortium name="Ensembl"/>
        </authorList>
    </citation>
    <scope>IDENTIFICATION</scope>
</reference>
<dbReference type="Proteomes" id="UP000265140">
    <property type="component" value="Chromosome 15"/>
</dbReference>
<dbReference type="InterPro" id="IPR036388">
    <property type="entry name" value="WH-like_DNA-bd_sf"/>
</dbReference>
<keyword evidence="2" id="KW-1185">Reference proteome</keyword>
<dbReference type="GO" id="GO:0003676">
    <property type="term" value="F:nucleic acid binding"/>
    <property type="evidence" value="ECO:0007669"/>
    <property type="project" value="InterPro"/>
</dbReference>
<reference evidence="1" key="3">
    <citation type="submission" date="2025-08" db="UniProtKB">
        <authorList>
            <consortium name="Ensembl"/>
        </authorList>
    </citation>
    <scope>IDENTIFICATION</scope>
</reference>
<dbReference type="AlphaFoldDB" id="A0A3P8X9Q4"/>
<dbReference type="Gene3D" id="1.10.10.10">
    <property type="entry name" value="Winged helix-like DNA-binding domain superfamily/Winged helix DNA-binding domain"/>
    <property type="match status" value="1"/>
</dbReference>
<sequence>MDGSRQLDVHKKLGKCYKGISKALGFQRTTVTANISKWKKPGMVVNLPRSGRPTKSPSKAQQRFIQEVKKPGKHVRNYSHLYTLMTPKLPGIVKKVNFGRHGSWYVWCIANTVFHNKNIIPTVKHGGGSVMVWGCFATSGPGRLKTLKDNVQSSFCDLKLKHNSFMQPCNDPKHKGKSILEYKKIV</sequence>
<evidence type="ECO:0000313" key="2">
    <source>
        <dbReference type="Proteomes" id="UP000265140"/>
    </source>
</evidence>
<dbReference type="GeneTree" id="ENSGT01120000273423"/>